<comment type="caution">
    <text evidence="2">The sequence shown here is derived from an EMBL/GenBank/DDBJ whole genome shotgun (WGS) entry which is preliminary data.</text>
</comment>
<proteinExistence type="predicted"/>
<reference evidence="2" key="1">
    <citation type="journal article" date="2020" name="mSystems">
        <title>Genome- and Community-Level Interaction Insights into Carbon Utilization and Element Cycling Functions of Hydrothermarchaeota in Hydrothermal Sediment.</title>
        <authorList>
            <person name="Zhou Z."/>
            <person name="Liu Y."/>
            <person name="Xu W."/>
            <person name="Pan J."/>
            <person name="Luo Z.H."/>
            <person name="Li M."/>
        </authorList>
    </citation>
    <scope>NUCLEOTIDE SEQUENCE [LARGE SCALE GENOMIC DNA]</scope>
    <source>
        <strain evidence="2">HyVt-456</strain>
    </source>
</reference>
<protein>
    <submittedName>
        <fullName evidence="2">Uncharacterized protein</fullName>
    </submittedName>
</protein>
<dbReference type="Proteomes" id="UP000886005">
    <property type="component" value="Unassembled WGS sequence"/>
</dbReference>
<accession>A0A7V1LK24</accession>
<sequence length="66" mass="7572">MRYFSYIFLSLFMTCHLLWAQTATPPAGSGTQADPYQIATLDNLYWMTQNSSSWSSYFIQTAFIDA</sequence>
<organism evidence="2">
    <name type="scientific">Caldithrix abyssi</name>
    <dbReference type="NCBI Taxonomy" id="187145"/>
    <lineage>
        <taxon>Bacteria</taxon>
        <taxon>Pseudomonadati</taxon>
        <taxon>Calditrichota</taxon>
        <taxon>Calditrichia</taxon>
        <taxon>Calditrichales</taxon>
        <taxon>Calditrichaceae</taxon>
        <taxon>Caldithrix</taxon>
    </lineage>
</organism>
<gene>
    <name evidence="2" type="ORF">ENJ10_02035</name>
</gene>
<keyword evidence="1" id="KW-0732">Signal</keyword>
<feature type="non-terminal residue" evidence="2">
    <location>
        <position position="66"/>
    </location>
</feature>
<dbReference type="AlphaFoldDB" id="A0A7V1LK24"/>
<evidence type="ECO:0000256" key="1">
    <source>
        <dbReference type="SAM" id="SignalP"/>
    </source>
</evidence>
<dbReference type="EMBL" id="DRLD01000057">
    <property type="protein sequence ID" value="HED09443.1"/>
    <property type="molecule type" value="Genomic_DNA"/>
</dbReference>
<feature type="chain" id="PRO_5031138446" evidence="1">
    <location>
        <begin position="21"/>
        <end position="66"/>
    </location>
</feature>
<feature type="signal peptide" evidence="1">
    <location>
        <begin position="1"/>
        <end position="20"/>
    </location>
</feature>
<evidence type="ECO:0000313" key="2">
    <source>
        <dbReference type="EMBL" id="HED09443.1"/>
    </source>
</evidence>
<name>A0A7V1LK24_CALAY</name>